<sequence>MNLPQVFNVFTDNNQFEKFIEDLVADCVHGIKLPYLNQFPEINHYNLIVEAQQFMQQFSEYLLEMNNQNREEVQRLLEKLKSQIDPEKHQIFTRIITENFKGMCKQALYTHIALSKYVLIDYNWNLNLTISSNKIAKSQIPTIIVELHLQTLDNIANKKKIRFEMTKEELEQFVGKLQKVMNQLQLQYK</sequence>
<proteinExistence type="predicted"/>
<evidence type="ECO:0000313" key="3">
    <source>
        <dbReference type="Proteomes" id="UP000688137"/>
    </source>
</evidence>
<dbReference type="AlphaFoldDB" id="A0A8S1KM60"/>
<dbReference type="Proteomes" id="UP000688137">
    <property type="component" value="Unassembled WGS sequence"/>
</dbReference>
<feature type="domain" description="COMM" evidence="1">
    <location>
        <begin position="118"/>
        <end position="188"/>
    </location>
</feature>
<name>A0A8S1KM60_PARPR</name>
<evidence type="ECO:0000259" key="1">
    <source>
        <dbReference type="PROSITE" id="PS51269"/>
    </source>
</evidence>
<accession>A0A8S1KM60</accession>
<dbReference type="PROSITE" id="PS51269">
    <property type="entry name" value="COMM"/>
    <property type="match status" value="1"/>
</dbReference>
<dbReference type="EMBL" id="CAJJDM010000022">
    <property type="protein sequence ID" value="CAD8055937.1"/>
    <property type="molecule type" value="Genomic_DNA"/>
</dbReference>
<organism evidence="2 3">
    <name type="scientific">Paramecium primaurelia</name>
    <dbReference type="NCBI Taxonomy" id="5886"/>
    <lineage>
        <taxon>Eukaryota</taxon>
        <taxon>Sar</taxon>
        <taxon>Alveolata</taxon>
        <taxon>Ciliophora</taxon>
        <taxon>Intramacronucleata</taxon>
        <taxon>Oligohymenophorea</taxon>
        <taxon>Peniculida</taxon>
        <taxon>Parameciidae</taxon>
        <taxon>Paramecium</taxon>
    </lineage>
</organism>
<dbReference type="CDD" id="cd04748">
    <property type="entry name" value="Commd"/>
    <property type="match status" value="1"/>
</dbReference>
<gene>
    <name evidence="2" type="ORF">PPRIM_AZ9-3.1.T0240039</name>
</gene>
<reference evidence="2" key="1">
    <citation type="submission" date="2021-01" db="EMBL/GenBank/DDBJ databases">
        <authorList>
            <consortium name="Genoscope - CEA"/>
            <person name="William W."/>
        </authorList>
    </citation>
    <scope>NUCLEOTIDE SEQUENCE</scope>
</reference>
<dbReference type="Pfam" id="PF07258">
    <property type="entry name" value="COMM_domain"/>
    <property type="match status" value="1"/>
</dbReference>
<evidence type="ECO:0000313" key="2">
    <source>
        <dbReference type="EMBL" id="CAD8055937.1"/>
    </source>
</evidence>
<dbReference type="InterPro" id="IPR017920">
    <property type="entry name" value="COMM"/>
</dbReference>
<protein>
    <recommendedName>
        <fullName evidence="1">COMM domain-containing protein</fullName>
    </recommendedName>
</protein>
<comment type="caution">
    <text evidence="2">The sequence shown here is derived from an EMBL/GenBank/DDBJ whole genome shotgun (WGS) entry which is preliminary data.</text>
</comment>
<keyword evidence="3" id="KW-1185">Reference proteome</keyword>